<dbReference type="InterPro" id="IPR048466">
    <property type="entry name" value="DNA_pol3_delta-like_C"/>
</dbReference>
<proteinExistence type="predicted"/>
<evidence type="ECO:0000259" key="1">
    <source>
        <dbReference type="Pfam" id="PF21694"/>
    </source>
</evidence>
<dbReference type="Gene3D" id="1.20.272.10">
    <property type="match status" value="1"/>
</dbReference>
<accession>A0A2H0X7Z3</accession>
<evidence type="ECO:0000313" key="2">
    <source>
        <dbReference type="EMBL" id="PIS21043.1"/>
    </source>
</evidence>
<gene>
    <name evidence="2" type="ORF">COT52_00630</name>
</gene>
<sequence>MFYLFCGPDLIKSRQAWLDYREQFKDTIIFSKDDFSLSRFEEVLRSQFLFSSPPPICLEGLPDLRVFKGLPNLLSQYCSVRDICVWVDKGLAFTHVLVKLAKEKGRLFSYEQKQSELVFVWLEAVFSKQSPKAFRLLSQVLEEGGSGIYLIALMVSQTRSLLALSQGCKYMEEKHPFYLKKLRPQLKNYNREFLCDALAVLAEADYKVKTGQLLAENAVWSLSFMFLEV</sequence>
<dbReference type="GO" id="GO:0006260">
    <property type="term" value="P:DNA replication"/>
    <property type="evidence" value="ECO:0007669"/>
    <property type="project" value="InterPro"/>
</dbReference>
<dbReference type="GO" id="GO:0003677">
    <property type="term" value="F:DNA binding"/>
    <property type="evidence" value="ECO:0007669"/>
    <property type="project" value="InterPro"/>
</dbReference>
<comment type="caution">
    <text evidence="2">The sequence shown here is derived from an EMBL/GenBank/DDBJ whole genome shotgun (WGS) entry which is preliminary data.</text>
</comment>
<reference evidence="3" key="1">
    <citation type="submission" date="2017-09" db="EMBL/GenBank/DDBJ databases">
        <title>Depth-based differentiation of microbial function through sediment-hosted aquifers and enrichment of novel symbionts in the deep terrestrial subsurface.</title>
        <authorList>
            <person name="Probst A.J."/>
            <person name="Ladd B."/>
            <person name="Jarett J.K."/>
            <person name="Geller-Mcgrath D.E."/>
            <person name="Sieber C.M.K."/>
            <person name="Emerson J.B."/>
            <person name="Anantharaman K."/>
            <person name="Thomas B.C."/>
            <person name="Malmstrom R."/>
            <person name="Stieglmeier M."/>
            <person name="Klingl A."/>
            <person name="Woyke T."/>
            <person name="Ryan C.M."/>
            <person name="Banfield J.F."/>
        </authorList>
    </citation>
    <scope>NUCLEOTIDE SEQUENCE [LARGE SCALE GENOMIC DNA]</scope>
</reference>
<name>A0A2H0X7Z3_UNCKA</name>
<evidence type="ECO:0000313" key="3">
    <source>
        <dbReference type="Proteomes" id="UP000231414"/>
    </source>
</evidence>
<dbReference type="InterPro" id="IPR008921">
    <property type="entry name" value="DNA_pol3_clamp-load_cplx_C"/>
</dbReference>
<dbReference type="Pfam" id="PF21694">
    <property type="entry name" value="DNA_pol3_delta_C"/>
    <property type="match status" value="1"/>
</dbReference>
<dbReference type="EMBL" id="PEYW01000007">
    <property type="protein sequence ID" value="PIS21043.1"/>
    <property type="molecule type" value="Genomic_DNA"/>
</dbReference>
<organism evidence="2 3">
    <name type="scientific">candidate division WWE3 bacterium CG08_land_8_20_14_0_20_43_13</name>
    <dbReference type="NCBI Taxonomy" id="1975087"/>
    <lineage>
        <taxon>Bacteria</taxon>
        <taxon>Katanobacteria</taxon>
    </lineage>
</organism>
<dbReference type="Proteomes" id="UP000231414">
    <property type="component" value="Unassembled WGS sequence"/>
</dbReference>
<dbReference type="SUPFAM" id="SSF48019">
    <property type="entry name" value="post-AAA+ oligomerization domain-like"/>
    <property type="match status" value="1"/>
</dbReference>
<feature type="domain" description="DNA polymerase III delta subunit-like C-terminal" evidence="1">
    <location>
        <begin position="118"/>
        <end position="216"/>
    </location>
</feature>
<protein>
    <recommendedName>
        <fullName evidence="1">DNA polymerase III delta subunit-like C-terminal domain-containing protein</fullName>
    </recommendedName>
</protein>
<dbReference type="AlphaFoldDB" id="A0A2H0X7Z3"/>